<evidence type="ECO:0000313" key="2">
    <source>
        <dbReference type="Proteomes" id="UP000276133"/>
    </source>
</evidence>
<keyword evidence="2" id="KW-1185">Reference proteome</keyword>
<comment type="caution">
    <text evidence="1">The sequence shown here is derived from an EMBL/GenBank/DDBJ whole genome shotgun (WGS) entry which is preliminary data.</text>
</comment>
<dbReference type="EMBL" id="REGN01005651">
    <property type="protein sequence ID" value="RNA12620.1"/>
    <property type="molecule type" value="Genomic_DNA"/>
</dbReference>
<accession>A0A3M7QMV6</accession>
<evidence type="ECO:0000313" key="1">
    <source>
        <dbReference type="EMBL" id="RNA12620.1"/>
    </source>
</evidence>
<dbReference type="Proteomes" id="UP000276133">
    <property type="component" value="Unassembled WGS sequence"/>
</dbReference>
<protein>
    <submittedName>
        <fullName evidence="1">Uncharacterized protein</fullName>
    </submittedName>
</protein>
<proteinExistence type="predicted"/>
<gene>
    <name evidence="1" type="ORF">BpHYR1_053168</name>
</gene>
<name>A0A3M7QMV6_BRAPC</name>
<organism evidence="1 2">
    <name type="scientific">Brachionus plicatilis</name>
    <name type="common">Marine rotifer</name>
    <name type="synonym">Brachionus muelleri</name>
    <dbReference type="NCBI Taxonomy" id="10195"/>
    <lineage>
        <taxon>Eukaryota</taxon>
        <taxon>Metazoa</taxon>
        <taxon>Spiralia</taxon>
        <taxon>Gnathifera</taxon>
        <taxon>Rotifera</taxon>
        <taxon>Eurotatoria</taxon>
        <taxon>Monogononta</taxon>
        <taxon>Pseudotrocha</taxon>
        <taxon>Ploima</taxon>
        <taxon>Brachionidae</taxon>
        <taxon>Brachionus</taxon>
    </lineage>
</organism>
<dbReference type="AlphaFoldDB" id="A0A3M7QMV6"/>
<reference evidence="1 2" key="1">
    <citation type="journal article" date="2018" name="Sci. Rep.">
        <title>Genomic signatures of local adaptation to the degree of environmental predictability in rotifers.</title>
        <authorList>
            <person name="Franch-Gras L."/>
            <person name="Hahn C."/>
            <person name="Garcia-Roger E.M."/>
            <person name="Carmona M.J."/>
            <person name="Serra M."/>
            <person name="Gomez A."/>
        </authorList>
    </citation>
    <scope>NUCLEOTIDE SEQUENCE [LARGE SCALE GENOMIC DNA]</scope>
    <source>
        <strain evidence="1">HYR1</strain>
    </source>
</reference>
<sequence>MIIKISFSKNKNNKNEEELDRDNIKEIENFPSMIFHNFFNRKIKKNRQLNVFLGHNLENSI</sequence>